<gene>
    <name evidence="2" type="ORF">SAMN04488559_11361</name>
</gene>
<accession>A0A1H9TH18</accession>
<feature type="domain" description="Gp28/Gp37-like" evidence="1">
    <location>
        <begin position="3"/>
        <end position="353"/>
    </location>
</feature>
<protein>
    <submittedName>
        <fullName evidence="2">Virus ReqiPepy6 Gp37-like protein</fullName>
    </submittedName>
</protein>
<evidence type="ECO:0000313" key="2">
    <source>
        <dbReference type="EMBL" id="SER96418.1"/>
    </source>
</evidence>
<dbReference type="Proteomes" id="UP000198948">
    <property type="component" value="Unassembled WGS sequence"/>
</dbReference>
<dbReference type="OrthoDB" id="9255846at2"/>
<dbReference type="Pfam" id="PF14594">
    <property type="entry name" value="Sipho_Gp37"/>
    <property type="match status" value="1"/>
</dbReference>
<evidence type="ECO:0000313" key="3">
    <source>
        <dbReference type="Proteomes" id="UP000198948"/>
    </source>
</evidence>
<name>A0A1H9TH18_9LACT</name>
<dbReference type="InterPro" id="IPR029432">
    <property type="entry name" value="Gp28/Gp37-like_dom"/>
</dbReference>
<evidence type="ECO:0000259" key="1">
    <source>
        <dbReference type="Pfam" id="PF14594"/>
    </source>
</evidence>
<proteinExistence type="predicted"/>
<dbReference type="EMBL" id="FOHA01000013">
    <property type="protein sequence ID" value="SER96418.1"/>
    <property type="molecule type" value="Genomic_DNA"/>
</dbReference>
<dbReference type="AlphaFoldDB" id="A0A1H9TH18"/>
<organism evidence="2 3">
    <name type="scientific">Isobaculum melis</name>
    <dbReference type="NCBI Taxonomy" id="142588"/>
    <lineage>
        <taxon>Bacteria</taxon>
        <taxon>Bacillati</taxon>
        <taxon>Bacillota</taxon>
        <taxon>Bacilli</taxon>
        <taxon>Lactobacillales</taxon>
        <taxon>Carnobacteriaceae</taxon>
        <taxon>Isobaculum</taxon>
    </lineage>
</organism>
<keyword evidence="3" id="KW-1185">Reference proteome</keyword>
<dbReference type="RefSeq" id="WP_092652981.1">
    <property type="nucleotide sequence ID" value="NZ_FOHA01000013.1"/>
</dbReference>
<sequence length="367" mass="42634">MMLWLMNPQLERLQLLENFSSYIVTKHYFKPSSFELHLPLTEEMLRLIRENQLCTGNLMMQSDTEEAYLIEELQPNFEHFGGEIIIKGRDLRAYLERRIIMKEEVQTATPDILIRSWLTECILSPADSKRRIAQFEMGNLPVFKDKLTIALNYQNLLEAMSDLCKITGFGFKVRVNLAMRKLFLDVYQGVDRTGNQTKHTQAIFSQEFENILTQAFTENLMDQKTTAILSYEHDEIKKLLEVSNNEQGLSRKEIYIDATSSGKGDENHPISESEQKELVKQEGLETLANYQMIQTMEADVITNGNLRYQEDYDLGDKVTVISEKLGLRLDTRIETIEEVYEQNGREIRLIFGNKVPTLVDKIKRKVK</sequence>
<reference evidence="2 3" key="1">
    <citation type="submission" date="2016-10" db="EMBL/GenBank/DDBJ databases">
        <authorList>
            <person name="de Groot N.N."/>
        </authorList>
    </citation>
    <scope>NUCLEOTIDE SEQUENCE [LARGE SCALE GENOMIC DNA]</scope>
    <source>
        <strain evidence="2 3">DSM 13760</strain>
    </source>
</reference>
<dbReference type="STRING" id="142588.SAMN04488559_11361"/>